<dbReference type="InterPro" id="IPR029062">
    <property type="entry name" value="Class_I_gatase-like"/>
</dbReference>
<feature type="non-terminal residue" evidence="6">
    <location>
        <position position="523"/>
    </location>
</feature>
<evidence type="ECO:0000256" key="1">
    <source>
        <dbReference type="ARBA" id="ARBA00006534"/>
    </source>
</evidence>
<feature type="domain" description="FlgD/Vpr Ig-like" evidence="5">
    <location>
        <begin position="470"/>
        <end position="523"/>
    </location>
</feature>
<dbReference type="Pfam" id="PF13860">
    <property type="entry name" value="FlgD_ig"/>
    <property type="match status" value="1"/>
</dbReference>
<dbReference type="SUPFAM" id="SSF52317">
    <property type="entry name" value="Class I glutamine amidotransferase-like"/>
    <property type="match status" value="1"/>
</dbReference>
<dbReference type="Pfam" id="PF03575">
    <property type="entry name" value="Peptidase_S51"/>
    <property type="match status" value="1"/>
</dbReference>
<keyword evidence="2" id="KW-0645">Protease</keyword>
<name>A0A382AYQ5_9ZZZZ</name>
<dbReference type="InterPro" id="IPR025965">
    <property type="entry name" value="FlgD/Vpr_Ig-like"/>
</dbReference>
<reference evidence="6" key="1">
    <citation type="submission" date="2018-05" db="EMBL/GenBank/DDBJ databases">
        <authorList>
            <person name="Lanie J.A."/>
            <person name="Ng W.-L."/>
            <person name="Kazmierczak K.M."/>
            <person name="Andrzejewski T.M."/>
            <person name="Davidsen T.M."/>
            <person name="Wayne K.J."/>
            <person name="Tettelin H."/>
            <person name="Glass J.I."/>
            <person name="Rusch D."/>
            <person name="Podicherti R."/>
            <person name="Tsui H.-C.T."/>
            <person name="Winkler M.E."/>
        </authorList>
    </citation>
    <scope>NUCLEOTIDE SEQUENCE</scope>
</reference>
<evidence type="ECO:0000313" key="6">
    <source>
        <dbReference type="EMBL" id="SVB06696.1"/>
    </source>
</evidence>
<dbReference type="GO" id="GO:0008236">
    <property type="term" value="F:serine-type peptidase activity"/>
    <property type="evidence" value="ECO:0007669"/>
    <property type="project" value="UniProtKB-KW"/>
</dbReference>
<comment type="similarity">
    <text evidence="1">Belongs to the peptidase S51 family.</text>
</comment>
<dbReference type="EMBL" id="UINC01027444">
    <property type="protein sequence ID" value="SVB06696.1"/>
    <property type="molecule type" value="Genomic_DNA"/>
</dbReference>
<dbReference type="Gene3D" id="3.40.50.880">
    <property type="match status" value="1"/>
</dbReference>
<evidence type="ECO:0000256" key="4">
    <source>
        <dbReference type="ARBA" id="ARBA00022825"/>
    </source>
</evidence>
<keyword evidence="3" id="KW-0378">Hydrolase</keyword>
<gene>
    <name evidence="6" type="ORF">METZ01_LOCUS159550</name>
</gene>
<proteinExistence type="inferred from homology"/>
<keyword evidence="4" id="KW-0720">Serine protease</keyword>
<organism evidence="6">
    <name type="scientific">marine metagenome</name>
    <dbReference type="NCBI Taxonomy" id="408172"/>
    <lineage>
        <taxon>unclassified sequences</taxon>
        <taxon>metagenomes</taxon>
        <taxon>ecological metagenomes</taxon>
    </lineage>
</organism>
<dbReference type="PANTHER" id="PTHR36175">
    <property type="entry name" value="CYANOPHYCINASE"/>
    <property type="match status" value="1"/>
</dbReference>
<evidence type="ECO:0000256" key="3">
    <source>
        <dbReference type="ARBA" id="ARBA00022801"/>
    </source>
</evidence>
<dbReference type="PANTHER" id="PTHR36175:SF1">
    <property type="entry name" value="CYANOPHYCINASE"/>
    <property type="match status" value="1"/>
</dbReference>
<dbReference type="Gene3D" id="2.60.40.4070">
    <property type="match status" value="1"/>
</dbReference>
<sequence length="523" mass="58047">MAQGSALMVGGGGENYGAWSDEPYGWFVEKAGYGKIINIDVDEASDWYPTYFESLGASITSYNLQIATVAEANSFTIYQELLNADGIFIEGGDQWDYISTWKNTYVQSAIQSVYENGGAIGGTSAGLAVLGEVVFDGEHGSLTSDQAAYNPYHYRVSMTDDFLDILPGVFTDSHFNDRGRLTRLTVMLARRNQDNDEDLLGIGVEYKTAFCVDENMIGTVYGEMVTIIHQSDSSEIQCTANEPPRFTNIVFNQLLDGDQYDLSSREFVGAGSWTEPFEPEIITQPVFTEMTLNGSEDSTANFGHYIITGLTENENNWWYGDLEIEDGSGLVPHAVIIPKIWNDYDYFPNRIIGGEFGVVGQNTGFSAYQDQPFRTIYLDDNCESIISDEGVLTVDNLTYVLDVFEATHTGTNNDNMPGIVNGRLHFLIDGDTFDLSSHYDLVGIEKDPNQIPENFRLFQNYPNPFNPITTLRYDLPENAMVNISIYDMMGRQVKILVNGSQTAGYRTIQWNATNDAGSPVSAG</sequence>
<evidence type="ECO:0000256" key="2">
    <source>
        <dbReference type="ARBA" id="ARBA00022670"/>
    </source>
</evidence>
<dbReference type="InterPro" id="IPR005320">
    <property type="entry name" value="Peptidase_S51"/>
</dbReference>
<accession>A0A382AYQ5</accession>
<dbReference type="AlphaFoldDB" id="A0A382AYQ5"/>
<evidence type="ECO:0000259" key="5">
    <source>
        <dbReference type="Pfam" id="PF13860"/>
    </source>
</evidence>
<dbReference type="CDD" id="cd03145">
    <property type="entry name" value="GAT1_cyanophycinase"/>
    <property type="match status" value="1"/>
</dbReference>
<dbReference type="GO" id="GO:0006508">
    <property type="term" value="P:proteolysis"/>
    <property type="evidence" value="ECO:0007669"/>
    <property type="project" value="UniProtKB-KW"/>
</dbReference>
<protein>
    <recommendedName>
        <fullName evidence="5">FlgD/Vpr Ig-like domain-containing protein</fullName>
    </recommendedName>
</protein>